<evidence type="ECO:0000313" key="2">
    <source>
        <dbReference type="Proteomes" id="UP000611723"/>
    </source>
</evidence>
<protein>
    <recommendedName>
        <fullName evidence="3">DUF1579 domain-containing protein</fullName>
    </recommendedName>
</protein>
<evidence type="ECO:0008006" key="3">
    <source>
        <dbReference type="Google" id="ProtNLM"/>
    </source>
</evidence>
<dbReference type="AlphaFoldDB" id="A0A935C896"/>
<comment type="caution">
    <text evidence="1">The sequence shown here is derived from an EMBL/GenBank/DDBJ whole genome shotgun (WGS) entry which is preliminary data.</text>
</comment>
<dbReference type="Proteomes" id="UP000611723">
    <property type="component" value="Unassembled WGS sequence"/>
</dbReference>
<sequence length="170" mass="19991">MKTINLFLIIYIVMCTNIAYGQEVQADSLAKAEMIKLNFLEGNWKGSGWMMGADREKHSFQQTEKISFKLDHTIMLIEGKGTSNGKIIHDAVAIVNYDKDNRHYNFRSYLRDGRSGVYKAELIEEKLYWYPNDNIRYIIYLNDEGQWFEIGEINKGGNWYQFFEMTLTKE</sequence>
<accession>A0A935C896</accession>
<proteinExistence type="predicted"/>
<name>A0A935C896_9BACT</name>
<reference evidence="1" key="1">
    <citation type="submission" date="2021-01" db="EMBL/GenBank/DDBJ databases">
        <title>Marivirga aurantiaca sp. nov., isolated from intertidal surface sediments.</title>
        <authorList>
            <person name="Zhang M."/>
        </authorList>
    </citation>
    <scope>NUCLEOTIDE SEQUENCE</scope>
    <source>
        <strain evidence="1">S37H4</strain>
    </source>
</reference>
<gene>
    <name evidence="1" type="ORF">JKA74_00910</name>
</gene>
<dbReference type="EMBL" id="JAEQBW010000001">
    <property type="protein sequence ID" value="MBK6263578.1"/>
    <property type="molecule type" value="Genomic_DNA"/>
</dbReference>
<dbReference type="RefSeq" id="WP_201429269.1">
    <property type="nucleotide sequence ID" value="NZ_JAEQBW010000001.1"/>
</dbReference>
<keyword evidence="2" id="KW-1185">Reference proteome</keyword>
<evidence type="ECO:0000313" key="1">
    <source>
        <dbReference type="EMBL" id="MBK6263578.1"/>
    </source>
</evidence>
<organism evidence="1 2">
    <name type="scientific">Marivirga aurantiaca</name>
    <dbReference type="NCBI Taxonomy" id="2802615"/>
    <lineage>
        <taxon>Bacteria</taxon>
        <taxon>Pseudomonadati</taxon>
        <taxon>Bacteroidota</taxon>
        <taxon>Cytophagia</taxon>
        <taxon>Cytophagales</taxon>
        <taxon>Marivirgaceae</taxon>
        <taxon>Marivirga</taxon>
    </lineage>
</organism>